<dbReference type="InterPro" id="IPR000238">
    <property type="entry name" value="RbfA"/>
</dbReference>
<comment type="function">
    <text evidence="2">One of several proteins that assist in the late maturation steps of the functional core of the 30S ribosomal subunit. Associates with free 30S ribosomal subunits (but not with 30S subunits that are part of 70S ribosomes or polysomes). Required for efficient processing of 16S rRNA. May interact with the 5'-terminal helix region of 16S rRNA.</text>
</comment>
<comment type="similarity">
    <text evidence="2">Belongs to the RbfA family.</text>
</comment>
<evidence type="ECO:0000313" key="4">
    <source>
        <dbReference type="Proteomes" id="UP000253816"/>
    </source>
</evidence>
<keyword evidence="2" id="KW-0963">Cytoplasm</keyword>
<dbReference type="NCBIfam" id="TIGR00082">
    <property type="entry name" value="rbfA"/>
    <property type="match status" value="1"/>
</dbReference>
<evidence type="ECO:0000256" key="1">
    <source>
        <dbReference type="ARBA" id="ARBA00022517"/>
    </source>
</evidence>
<dbReference type="RefSeq" id="WP_114544382.1">
    <property type="nucleotide sequence ID" value="NZ_QQBG01000016.1"/>
</dbReference>
<organism evidence="3 4">
    <name type="scientific">Candidatus Similichlamydia laticola</name>
    <dbReference type="NCBI Taxonomy" id="2170265"/>
    <lineage>
        <taxon>Bacteria</taxon>
        <taxon>Pseudomonadati</taxon>
        <taxon>Chlamydiota</taxon>
        <taxon>Chlamydiia</taxon>
        <taxon>Parachlamydiales</taxon>
        <taxon>Candidatus Parilichlamydiaceae</taxon>
        <taxon>Candidatus Similichlamydia</taxon>
    </lineage>
</organism>
<dbReference type="PANTHER" id="PTHR33515:SF1">
    <property type="entry name" value="RIBOSOME-BINDING FACTOR A, CHLOROPLASTIC-RELATED"/>
    <property type="match status" value="1"/>
</dbReference>
<dbReference type="Gene3D" id="3.30.300.20">
    <property type="match status" value="1"/>
</dbReference>
<sequence length="115" mass="13295">MRRRKARLDSLLREVIGEVIRDRVADPRVSSFLTITEVDVSPDLRRARVGVSILGSQEEREVTLRTLQNMSKFVGTEAARLVTLRYFPSLQFFSDRRIEEAARLEELLRQANYTG</sequence>
<gene>
    <name evidence="2" type="primary">rbfA</name>
    <name evidence="3" type="ORF">HAT2_00442</name>
</gene>
<evidence type="ECO:0000313" key="3">
    <source>
        <dbReference type="EMBL" id="RDB31453.1"/>
    </source>
</evidence>
<accession>A0A369KI34</accession>
<dbReference type="InterPro" id="IPR023799">
    <property type="entry name" value="RbfA_dom_sf"/>
</dbReference>
<dbReference type="Proteomes" id="UP000253816">
    <property type="component" value="Unassembled WGS sequence"/>
</dbReference>
<dbReference type="OrthoDB" id="21494at2"/>
<comment type="subcellular location">
    <subcellularLocation>
        <location evidence="2">Cytoplasm</location>
    </subcellularLocation>
</comment>
<dbReference type="GO" id="GO:0030490">
    <property type="term" value="P:maturation of SSU-rRNA"/>
    <property type="evidence" value="ECO:0007669"/>
    <property type="project" value="UniProtKB-UniRule"/>
</dbReference>
<name>A0A369KI34_9BACT</name>
<dbReference type="GO" id="GO:0005829">
    <property type="term" value="C:cytosol"/>
    <property type="evidence" value="ECO:0007669"/>
    <property type="project" value="TreeGrafter"/>
</dbReference>
<keyword evidence="1 2" id="KW-0690">Ribosome biogenesis</keyword>
<dbReference type="PANTHER" id="PTHR33515">
    <property type="entry name" value="RIBOSOME-BINDING FACTOR A, CHLOROPLASTIC-RELATED"/>
    <property type="match status" value="1"/>
</dbReference>
<dbReference type="SUPFAM" id="SSF89919">
    <property type="entry name" value="Ribosome-binding factor A, RbfA"/>
    <property type="match status" value="1"/>
</dbReference>
<dbReference type="EMBL" id="QQBG01000016">
    <property type="protein sequence ID" value="RDB31453.1"/>
    <property type="molecule type" value="Genomic_DNA"/>
</dbReference>
<dbReference type="InterPro" id="IPR015946">
    <property type="entry name" value="KH_dom-like_a/b"/>
</dbReference>
<dbReference type="AlphaFoldDB" id="A0A369KI34"/>
<comment type="caution">
    <text evidence="3">The sequence shown here is derived from an EMBL/GenBank/DDBJ whole genome shotgun (WGS) entry which is preliminary data.</text>
</comment>
<dbReference type="GO" id="GO:0043024">
    <property type="term" value="F:ribosomal small subunit binding"/>
    <property type="evidence" value="ECO:0007669"/>
    <property type="project" value="TreeGrafter"/>
</dbReference>
<keyword evidence="4" id="KW-1185">Reference proteome</keyword>
<dbReference type="HAMAP" id="MF_00003">
    <property type="entry name" value="RbfA"/>
    <property type="match status" value="1"/>
</dbReference>
<evidence type="ECO:0000256" key="2">
    <source>
        <dbReference type="HAMAP-Rule" id="MF_00003"/>
    </source>
</evidence>
<reference evidence="3 4" key="1">
    <citation type="submission" date="2018-07" db="EMBL/GenBank/DDBJ databases">
        <title>Comparative genomics of the Candidatus Parilichlamydiaceae reveals evidence of convergent evolution and genome reduction in the phylum Chlamydiae.</title>
        <authorList>
            <person name="Taylor-Brown A."/>
            <person name="Polkinghorne A."/>
        </authorList>
    </citation>
    <scope>NUCLEOTIDE SEQUENCE [LARGE SCALE GENOMIC DNA]</scope>
    <source>
        <strain evidence="3 4">Hat2</strain>
    </source>
</reference>
<dbReference type="Pfam" id="PF02033">
    <property type="entry name" value="RBFA"/>
    <property type="match status" value="1"/>
</dbReference>
<proteinExistence type="inferred from homology"/>
<protein>
    <recommendedName>
        <fullName evidence="2">Ribosome-binding factor A</fullName>
    </recommendedName>
</protein>
<comment type="subunit">
    <text evidence="2">Monomer. Binds 30S ribosomal subunits, but not 50S ribosomal subunits or 70S ribosomes.</text>
</comment>